<comment type="function">
    <text evidence="1">Needed for flagellar regrowth and assembly.</text>
</comment>
<dbReference type="PRINTS" id="PR01003">
    <property type="entry name" value="FLGFLIH"/>
</dbReference>
<dbReference type="PANTHER" id="PTHR34982">
    <property type="entry name" value="YOP PROTEINS TRANSLOCATION PROTEIN L"/>
    <property type="match status" value="1"/>
</dbReference>
<dbReference type="EMBL" id="FONH01000014">
    <property type="protein sequence ID" value="SFF35963.1"/>
    <property type="molecule type" value="Genomic_DNA"/>
</dbReference>
<dbReference type="GO" id="GO:0071973">
    <property type="term" value="P:bacterial-type flagellum-dependent cell motility"/>
    <property type="evidence" value="ECO:0007669"/>
    <property type="project" value="InterPro"/>
</dbReference>
<dbReference type="PANTHER" id="PTHR34982:SF1">
    <property type="entry name" value="FLAGELLAR ASSEMBLY PROTEIN FLIH"/>
    <property type="match status" value="1"/>
</dbReference>
<dbReference type="GO" id="GO:0015031">
    <property type="term" value="P:protein transport"/>
    <property type="evidence" value="ECO:0007669"/>
    <property type="project" value="UniProtKB-KW"/>
</dbReference>
<evidence type="ECO:0000256" key="5">
    <source>
        <dbReference type="ARBA" id="ARBA00022448"/>
    </source>
</evidence>
<dbReference type="GO" id="GO:0005829">
    <property type="term" value="C:cytosol"/>
    <property type="evidence" value="ECO:0007669"/>
    <property type="project" value="TreeGrafter"/>
</dbReference>
<keyword evidence="5" id="KW-0813">Transport</keyword>
<comment type="similarity">
    <text evidence="3">Belongs to the FliH family.</text>
</comment>
<sequence length="215" mass="23385">MASTFFSREQLKDFRRWELPEVGEPKPAAAAAEAQAVLPTVADLEGLEREAREAGHAAGLAEGRAAAEAELRERLARLDGILHAAARPLDALDDATEQELARLALVIARRVVAHELKTSPMLIVRTVREAALALPAATRALRVYLHPDDLALLRELEAAEPHWQLLPDPDLQRGDCLLESESSRLDARAETRLAAIAEAIFGDEEGAADPEDEMA</sequence>
<dbReference type="InterPro" id="IPR051472">
    <property type="entry name" value="T3SS_Stator/FliH"/>
</dbReference>
<evidence type="ECO:0000256" key="4">
    <source>
        <dbReference type="ARBA" id="ARBA00016507"/>
    </source>
</evidence>
<keyword evidence="11" id="KW-0969">Cilium</keyword>
<keyword evidence="11" id="KW-0966">Cell projection</keyword>
<evidence type="ECO:0000313" key="12">
    <source>
        <dbReference type="Proteomes" id="UP000199477"/>
    </source>
</evidence>
<reference evidence="12" key="1">
    <citation type="submission" date="2016-10" db="EMBL/GenBank/DDBJ databases">
        <authorList>
            <person name="Varghese N."/>
            <person name="Submissions S."/>
        </authorList>
    </citation>
    <scope>NUCLEOTIDE SEQUENCE [LARGE SCALE GENOMIC DNA]</scope>
    <source>
        <strain evidence="12">UNC178MFTsu3.1</strain>
    </source>
</reference>
<organism evidence="11 12">
    <name type="scientific">Dyella marensis</name>
    <dbReference type="NCBI Taxonomy" id="500610"/>
    <lineage>
        <taxon>Bacteria</taxon>
        <taxon>Pseudomonadati</taxon>
        <taxon>Pseudomonadota</taxon>
        <taxon>Gammaproteobacteria</taxon>
        <taxon>Lysobacterales</taxon>
        <taxon>Rhodanobacteraceae</taxon>
        <taxon>Dyella</taxon>
    </lineage>
</organism>
<keyword evidence="11" id="KW-0282">Flagellum</keyword>
<evidence type="ECO:0000256" key="6">
    <source>
        <dbReference type="ARBA" id="ARBA00022490"/>
    </source>
</evidence>
<accession>A0A1I2I2V5</accession>
<keyword evidence="8" id="KW-0653">Protein transport</keyword>
<dbReference type="Proteomes" id="UP000199477">
    <property type="component" value="Unassembled WGS sequence"/>
</dbReference>
<dbReference type="Pfam" id="PF02108">
    <property type="entry name" value="FliH"/>
    <property type="match status" value="1"/>
</dbReference>
<keyword evidence="7" id="KW-1005">Bacterial flagellum biogenesis</keyword>
<dbReference type="STRING" id="500610.SAMN02799615_03269"/>
<name>A0A1I2I2V5_9GAMM</name>
<evidence type="ECO:0000256" key="1">
    <source>
        <dbReference type="ARBA" id="ARBA00003041"/>
    </source>
</evidence>
<evidence type="ECO:0000256" key="9">
    <source>
        <dbReference type="ARBA" id="ARBA00023225"/>
    </source>
</evidence>
<dbReference type="AlphaFoldDB" id="A0A1I2I2V5"/>
<dbReference type="GO" id="GO:0009288">
    <property type="term" value="C:bacterial-type flagellum"/>
    <property type="evidence" value="ECO:0007669"/>
    <property type="project" value="InterPro"/>
</dbReference>
<dbReference type="GO" id="GO:0003774">
    <property type="term" value="F:cytoskeletal motor activity"/>
    <property type="evidence" value="ECO:0007669"/>
    <property type="project" value="InterPro"/>
</dbReference>
<dbReference type="RefSeq" id="WP_026636749.1">
    <property type="nucleotide sequence ID" value="NZ_FONH01000014.1"/>
</dbReference>
<keyword evidence="9" id="KW-1006">Bacterial flagellum protein export</keyword>
<comment type="subcellular location">
    <subcellularLocation>
        <location evidence="2">Cytoplasm</location>
    </subcellularLocation>
</comment>
<keyword evidence="6" id="KW-0963">Cytoplasm</keyword>
<proteinExistence type="inferred from homology"/>
<dbReference type="GO" id="GO:0044781">
    <property type="term" value="P:bacterial-type flagellum organization"/>
    <property type="evidence" value="ECO:0007669"/>
    <property type="project" value="UniProtKB-KW"/>
</dbReference>
<dbReference type="InterPro" id="IPR000563">
    <property type="entry name" value="Flag_FliH"/>
</dbReference>
<evidence type="ECO:0000259" key="10">
    <source>
        <dbReference type="Pfam" id="PF02108"/>
    </source>
</evidence>
<evidence type="ECO:0000256" key="7">
    <source>
        <dbReference type="ARBA" id="ARBA00022795"/>
    </source>
</evidence>
<evidence type="ECO:0000256" key="3">
    <source>
        <dbReference type="ARBA" id="ARBA00006602"/>
    </source>
</evidence>
<evidence type="ECO:0000313" key="11">
    <source>
        <dbReference type="EMBL" id="SFF35963.1"/>
    </source>
</evidence>
<evidence type="ECO:0000256" key="8">
    <source>
        <dbReference type="ARBA" id="ARBA00022927"/>
    </source>
</evidence>
<gene>
    <name evidence="11" type="ORF">SAMN02799615_03269</name>
</gene>
<protein>
    <recommendedName>
        <fullName evidence="4">Flagellar assembly protein FliH</fullName>
    </recommendedName>
</protein>
<dbReference type="InterPro" id="IPR018035">
    <property type="entry name" value="Flagellar_FliH/T3SS_HrpE"/>
</dbReference>
<evidence type="ECO:0000256" key="2">
    <source>
        <dbReference type="ARBA" id="ARBA00004496"/>
    </source>
</evidence>
<feature type="domain" description="Flagellar assembly protein FliH/Type III secretion system HrpE" evidence="10">
    <location>
        <begin position="74"/>
        <end position="194"/>
    </location>
</feature>
<keyword evidence="12" id="KW-1185">Reference proteome</keyword>